<dbReference type="Gene3D" id="1.10.150.130">
    <property type="match status" value="1"/>
</dbReference>
<evidence type="ECO:0000256" key="1">
    <source>
        <dbReference type="ARBA" id="ARBA00004496"/>
    </source>
</evidence>
<feature type="domain" description="Tyr recombinase" evidence="10">
    <location>
        <begin position="105"/>
        <end position="284"/>
    </location>
</feature>
<feature type="active site" evidence="9">
    <location>
        <position position="239"/>
    </location>
</feature>
<dbReference type="InterPro" id="IPR010998">
    <property type="entry name" value="Integrase_recombinase_N"/>
</dbReference>
<dbReference type="CDD" id="cd00798">
    <property type="entry name" value="INT_XerDC_C"/>
    <property type="match status" value="1"/>
</dbReference>
<feature type="active site" evidence="9">
    <location>
        <position position="170"/>
    </location>
</feature>
<evidence type="ECO:0000256" key="2">
    <source>
        <dbReference type="ARBA" id="ARBA00022490"/>
    </source>
</evidence>
<evidence type="ECO:0000256" key="4">
    <source>
        <dbReference type="ARBA" id="ARBA00022829"/>
    </source>
</evidence>
<keyword evidence="4 9" id="KW-0159">Chromosome partition</keyword>
<evidence type="ECO:0000259" key="10">
    <source>
        <dbReference type="PROSITE" id="PS51898"/>
    </source>
</evidence>
<reference evidence="12 13" key="1">
    <citation type="submission" date="2013-12" db="EMBL/GenBank/DDBJ databases">
        <authorList>
            <person name="Stott M."/>
        </authorList>
    </citation>
    <scope>NUCLEOTIDE SEQUENCE [LARGE SCALE GENOMIC DNA]</scope>
    <source>
        <strain evidence="12 13">K22</strain>
    </source>
</reference>
<name>A0A0B6WUE7_9BACT</name>
<keyword evidence="5 9" id="KW-0229">DNA integration</keyword>
<dbReference type="PANTHER" id="PTHR30349:SF81">
    <property type="entry name" value="TYROSINE RECOMBINASE XERC"/>
    <property type="match status" value="1"/>
</dbReference>
<evidence type="ECO:0000259" key="11">
    <source>
        <dbReference type="PROSITE" id="PS51900"/>
    </source>
</evidence>
<dbReference type="InterPro" id="IPR004107">
    <property type="entry name" value="Integrase_SAM-like_N"/>
</dbReference>
<dbReference type="RefSeq" id="WP_083437606.1">
    <property type="nucleotide sequence ID" value="NZ_CBXV010000003.1"/>
</dbReference>
<comment type="function">
    <text evidence="9">Site-specific tyrosine recombinase, which acts by catalyzing the cutting and rejoining of the recombining DNA molecules. The XerC-XerD complex is essential to convert dimers of the bacterial chromosome into monomers to permit their segregation at cell division. It also contributes to the segregational stability of plasmids.</text>
</comment>
<dbReference type="InterPro" id="IPR011010">
    <property type="entry name" value="DNA_brk_join_enz"/>
</dbReference>
<dbReference type="InterPro" id="IPR023009">
    <property type="entry name" value="Tyrosine_recombinase_XerC/XerD"/>
</dbReference>
<dbReference type="InterPro" id="IPR050090">
    <property type="entry name" value="Tyrosine_recombinase_XerCD"/>
</dbReference>
<evidence type="ECO:0000313" key="12">
    <source>
        <dbReference type="EMBL" id="CDM64858.1"/>
    </source>
</evidence>
<keyword evidence="13" id="KW-1185">Reference proteome</keyword>
<dbReference type="PROSITE" id="PS51900">
    <property type="entry name" value="CB"/>
    <property type="match status" value="1"/>
</dbReference>
<dbReference type="Pfam" id="PF02899">
    <property type="entry name" value="Phage_int_SAM_1"/>
    <property type="match status" value="1"/>
</dbReference>
<dbReference type="GO" id="GO:0006313">
    <property type="term" value="P:DNA transposition"/>
    <property type="evidence" value="ECO:0007669"/>
    <property type="project" value="UniProtKB-UniRule"/>
</dbReference>
<dbReference type="GO" id="GO:0007059">
    <property type="term" value="P:chromosome segregation"/>
    <property type="evidence" value="ECO:0007669"/>
    <property type="project" value="UniProtKB-UniRule"/>
</dbReference>
<dbReference type="NCBIfam" id="NF040815">
    <property type="entry name" value="recomb_XerA_Arch"/>
    <property type="match status" value="1"/>
</dbReference>
<gene>
    <name evidence="9" type="primary">xerC</name>
    <name evidence="12" type="ORF">PYK22_00853</name>
</gene>
<dbReference type="GO" id="GO:0009037">
    <property type="term" value="F:tyrosine-based site-specific recombinase activity"/>
    <property type="evidence" value="ECO:0007669"/>
    <property type="project" value="UniProtKB-UniRule"/>
</dbReference>
<keyword evidence="7 9" id="KW-0233">DNA recombination</keyword>
<accession>A0A0B6WUE7</accession>
<dbReference type="GO" id="GO:0003677">
    <property type="term" value="F:DNA binding"/>
    <property type="evidence" value="ECO:0007669"/>
    <property type="project" value="UniProtKB-UniRule"/>
</dbReference>
<dbReference type="PROSITE" id="PS51898">
    <property type="entry name" value="TYR_RECOMBINASE"/>
    <property type="match status" value="1"/>
</dbReference>
<dbReference type="EMBL" id="CBXV010000003">
    <property type="protein sequence ID" value="CDM64858.1"/>
    <property type="molecule type" value="Genomic_DNA"/>
</dbReference>
<proteinExistence type="inferred from homology"/>
<keyword evidence="8 9" id="KW-0131">Cell cycle</keyword>
<evidence type="ECO:0000256" key="7">
    <source>
        <dbReference type="ARBA" id="ARBA00023172"/>
    </source>
</evidence>
<dbReference type="Gene3D" id="1.10.443.10">
    <property type="entry name" value="Intergrase catalytic core"/>
    <property type="match status" value="1"/>
</dbReference>
<keyword evidence="3 9" id="KW-0132">Cell division</keyword>
<dbReference type="InterPro" id="IPR044068">
    <property type="entry name" value="CB"/>
</dbReference>
<dbReference type="NCBIfam" id="NF001399">
    <property type="entry name" value="PRK00283.1"/>
    <property type="match status" value="1"/>
</dbReference>
<comment type="subunit">
    <text evidence="9">Forms a cyclic heterotetrameric complex composed of two molecules of XerC and two molecules of XerD.</text>
</comment>
<dbReference type="InterPro" id="IPR013762">
    <property type="entry name" value="Integrase-like_cat_sf"/>
</dbReference>
<dbReference type="STRING" id="454194.PYK22_00853"/>
<keyword evidence="2 9" id="KW-0963">Cytoplasm</keyword>
<dbReference type="GO" id="GO:0005737">
    <property type="term" value="C:cytoplasm"/>
    <property type="evidence" value="ECO:0007669"/>
    <property type="project" value="UniProtKB-SubCell"/>
</dbReference>
<dbReference type="Proteomes" id="UP000031518">
    <property type="component" value="Unassembled WGS sequence"/>
</dbReference>
<feature type="active site" evidence="9">
    <location>
        <position position="262"/>
    </location>
</feature>
<dbReference type="AlphaFoldDB" id="A0A0B6WUE7"/>
<reference evidence="12 13" key="2">
    <citation type="submission" date="2015-01" db="EMBL/GenBank/DDBJ databases">
        <title>Complete genome sequence of Pyrinomonas methylaliphatogenes type strain K22T.</title>
        <authorList>
            <person name="Lee K.C.Y."/>
            <person name="Power J.F."/>
            <person name="Dunfield P.F."/>
            <person name="Morgan X.C."/>
            <person name="Huttenhower C."/>
            <person name="Stott M.B."/>
        </authorList>
    </citation>
    <scope>NUCLEOTIDE SEQUENCE [LARGE SCALE GENOMIC DNA]</scope>
    <source>
        <strain evidence="12 13">K22</strain>
    </source>
</reference>
<feature type="active site" evidence="9">
    <location>
        <position position="236"/>
    </location>
</feature>
<evidence type="ECO:0000313" key="13">
    <source>
        <dbReference type="Proteomes" id="UP000031518"/>
    </source>
</evidence>
<protein>
    <recommendedName>
        <fullName evidence="9">Tyrosine recombinase XerC</fullName>
    </recommendedName>
</protein>
<dbReference type="OrthoDB" id="9785687at2"/>
<organism evidence="12 13">
    <name type="scientific">Pyrinomonas methylaliphatogenes</name>
    <dbReference type="NCBI Taxonomy" id="454194"/>
    <lineage>
        <taxon>Bacteria</taxon>
        <taxon>Pseudomonadati</taxon>
        <taxon>Acidobacteriota</taxon>
        <taxon>Blastocatellia</taxon>
        <taxon>Blastocatellales</taxon>
        <taxon>Pyrinomonadaceae</taxon>
        <taxon>Pyrinomonas</taxon>
    </lineage>
</organism>
<feature type="domain" description="Core-binding (CB)" evidence="11">
    <location>
        <begin position="1"/>
        <end position="84"/>
    </location>
</feature>
<comment type="subcellular location">
    <subcellularLocation>
        <location evidence="1 9">Cytoplasm</location>
    </subcellularLocation>
</comment>
<keyword evidence="6 9" id="KW-0238">DNA-binding</keyword>
<feature type="active site" evidence="9">
    <location>
        <position position="145"/>
    </location>
</feature>
<comment type="similarity">
    <text evidence="9">Belongs to the 'phage' integrase family. XerC subfamily.</text>
</comment>
<dbReference type="Pfam" id="PF00589">
    <property type="entry name" value="Phage_integrase"/>
    <property type="match status" value="1"/>
</dbReference>
<evidence type="ECO:0000256" key="6">
    <source>
        <dbReference type="ARBA" id="ARBA00023125"/>
    </source>
</evidence>
<evidence type="ECO:0000256" key="9">
    <source>
        <dbReference type="HAMAP-Rule" id="MF_01808"/>
    </source>
</evidence>
<dbReference type="InterPro" id="IPR002104">
    <property type="entry name" value="Integrase_catalytic"/>
</dbReference>
<dbReference type="SUPFAM" id="SSF56349">
    <property type="entry name" value="DNA breaking-rejoining enzymes"/>
    <property type="match status" value="1"/>
</dbReference>
<dbReference type="GO" id="GO:0051301">
    <property type="term" value="P:cell division"/>
    <property type="evidence" value="ECO:0007669"/>
    <property type="project" value="UniProtKB-KW"/>
</dbReference>
<evidence type="ECO:0000256" key="5">
    <source>
        <dbReference type="ARBA" id="ARBA00022908"/>
    </source>
</evidence>
<evidence type="ECO:0000256" key="8">
    <source>
        <dbReference type="ARBA" id="ARBA00023306"/>
    </source>
</evidence>
<feature type="active site" description="O-(3'-phospho-DNA)-tyrosine intermediate" evidence="9">
    <location>
        <position position="271"/>
    </location>
</feature>
<sequence length="310" mass="35545">MKRDLIGEYLAHLVVEKGFSNNTIAAYRRDLKALSDWAAPRPLEDLKREDIIAWVRWLAVDRGLQPRSIGRALAAVHSFYHFLQLDGYRKDDPTADLKISRRAFSLPVVLSTEDVERLLAGPNVETIEGVRDRAILELLYATGLRVSELVALAPEDIDFDRGLVLVRSGKGRKQRQVPCGRSALDWLRRYLELSGGGKKRRYLFASAACGRALTRQQVWRLVRRYAEMAGLWATPHVLRHSFATHMMERGADCRSVQLLLGHADIETTQIYTHLTTRKLREVYNAHHPRAHLHRAAEFRQERSLKPKDEK</sequence>
<evidence type="ECO:0000256" key="3">
    <source>
        <dbReference type="ARBA" id="ARBA00022618"/>
    </source>
</evidence>
<dbReference type="PANTHER" id="PTHR30349">
    <property type="entry name" value="PHAGE INTEGRASE-RELATED"/>
    <property type="match status" value="1"/>
</dbReference>
<dbReference type="HAMAP" id="MF_01808">
    <property type="entry name" value="Recomb_XerC_XerD"/>
    <property type="match status" value="1"/>
</dbReference>